<accession>A0AAV5KJ45</accession>
<evidence type="ECO:0000256" key="1">
    <source>
        <dbReference type="SAM" id="Coils"/>
    </source>
</evidence>
<protein>
    <submittedName>
        <fullName evidence="2">Uncharacterized protein</fullName>
    </submittedName>
</protein>
<dbReference type="EMBL" id="BPVZ01000066">
    <property type="protein sequence ID" value="GKV24563.1"/>
    <property type="molecule type" value="Genomic_DNA"/>
</dbReference>
<evidence type="ECO:0000313" key="3">
    <source>
        <dbReference type="Proteomes" id="UP001054252"/>
    </source>
</evidence>
<reference evidence="2 3" key="1">
    <citation type="journal article" date="2021" name="Commun. Biol.">
        <title>The genome of Shorea leprosula (Dipterocarpaceae) highlights the ecological relevance of drought in aseasonal tropical rainforests.</title>
        <authorList>
            <person name="Ng K.K.S."/>
            <person name="Kobayashi M.J."/>
            <person name="Fawcett J.A."/>
            <person name="Hatakeyama M."/>
            <person name="Paape T."/>
            <person name="Ng C.H."/>
            <person name="Ang C.C."/>
            <person name="Tnah L.H."/>
            <person name="Lee C.T."/>
            <person name="Nishiyama T."/>
            <person name="Sese J."/>
            <person name="O'Brien M.J."/>
            <person name="Copetti D."/>
            <person name="Mohd Noor M.I."/>
            <person name="Ong R.C."/>
            <person name="Putra M."/>
            <person name="Sireger I.Z."/>
            <person name="Indrioko S."/>
            <person name="Kosugi Y."/>
            <person name="Izuno A."/>
            <person name="Isagi Y."/>
            <person name="Lee S.L."/>
            <person name="Shimizu K.K."/>
        </authorList>
    </citation>
    <scope>NUCLEOTIDE SEQUENCE [LARGE SCALE GENOMIC DNA]</scope>
    <source>
        <strain evidence="2">214</strain>
    </source>
</reference>
<name>A0AAV5KJ45_9ROSI</name>
<feature type="coiled-coil region" evidence="1">
    <location>
        <begin position="8"/>
        <end position="49"/>
    </location>
</feature>
<evidence type="ECO:0000313" key="2">
    <source>
        <dbReference type="EMBL" id="GKV24563.1"/>
    </source>
</evidence>
<proteinExistence type="predicted"/>
<sequence>MPPIRNENSSENTQLRLLKKEKKKLSKQLKRTKQRLEKDKAKVEEIEIELAEWGKLVELDKMENAYTEYCIFLTHDIISAEDDGDFARAELLKHSGSVLLAKMEEEIQAFKNAGGNRE</sequence>
<gene>
    <name evidence="2" type="ORF">SLEP1_g34161</name>
</gene>
<keyword evidence="3" id="KW-1185">Reference proteome</keyword>
<dbReference type="AlphaFoldDB" id="A0AAV5KJ45"/>
<dbReference type="Proteomes" id="UP001054252">
    <property type="component" value="Unassembled WGS sequence"/>
</dbReference>
<comment type="caution">
    <text evidence="2">The sequence shown here is derived from an EMBL/GenBank/DDBJ whole genome shotgun (WGS) entry which is preliminary data.</text>
</comment>
<organism evidence="2 3">
    <name type="scientific">Rubroshorea leprosula</name>
    <dbReference type="NCBI Taxonomy" id="152421"/>
    <lineage>
        <taxon>Eukaryota</taxon>
        <taxon>Viridiplantae</taxon>
        <taxon>Streptophyta</taxon>
        <taxon>Embryophyta</taxon>
        <taxon>Tracheophyta</taxon>
        <taxon>Spermatophyta</taxon>
        <taxon>Magnoliopsida</taxon>
        <taxon>eudicotyledons</taxon>
        <taxon>Gunneridae</taxon>
        <taxon>Pentapetalae</taxon>
        <taxon>rosids</taxon>
        <taxon>malvids</taxon>
        <taxon>Malvales</taxon>
        <taxon>Dipterocarpaceae</taxon>
        <taxon>Rubroshorea</taxon>
    </lineage>
</organism>
<keyword evidence="1" id="KW-0175">Coiled coil</keyword>